<dbReference type="GO" id="GO:0019346">
    <property type="term" value="P:transsulfuration"/>
    <property type="evidence" value="ECO:0007669"/>
    <property type="project" value="InterPro"/>
</dbReference>
<dbReference type="STRING" id="308745.A0A0F8UZN6"/>
<keyword evidence="5" id="KW-1185">Reference proteome</keyword>
<comment type="caution">
    <text evidence="4">The sequence shown here is derived from an EMBL/GenBank/DDBJ whole genome shotgun (WGS) entry which is preliminary data.</text>
</comment>
<accession>A0A0F8UZN6</accession>
<evidence type="ECO:0000313" key="4">
    <source>
        <dbReference type="EMBL" id="KKK24974.1"/>
    </source>
</evidence>
<dbReference type="Proteomes" id="UP000034291">
    <property type="component" value="Unassembled WGS sequence"/>
</dbReference>
<sequence length="138" mass="14919">MGGHILHLPSPLLSVDYDEARLVEKSACHVLGIDTAPVEDILSDLRSREWPRGPWISSARTKVFGKGGFGTVLTFGVEGRHVGDSKTIVIHPSHRTDAERLAIGATDDLIRLSAGTEHIDDLIKDLDQGLEKAAAVHP</sequence>
<dbReference type="InterPro" id="IPR015424">
    <property type="entry name" value="PyrdxlP-dep_Trfase"/>
</dbReference>
<dbReference type="InterPro" id="IPR015422">
    <property type="entry name" value="PyrdxlP-dep_Trfase_small"/>
</dbReference>
<proteinExistence type="inferred from homology"/>
<dbReference type="Pfam" id="PF01053">
    <property type="entry name" value="Cys_Met_Meta_PP"/>
    <property type="match status" value="1"/>
</dbReference>
<dbReference type="GO" id="GO:0030170">
    <property type="term" value="F:pyridoxal phosphate binding"/>
    <property type="evidence" value="ECO:0007669"/>
    <property type="project" value="InterPro"/>
</dbReference>
<evidence type="ECO:0000256" key="2">
    <source>
        <dbReference type="ARBA" id="ARBA00022898"/>
    </source>
</evidence>
<dbReference type="AlphaFoldDB" id="A0A0F8UZN6"/>
<organism evidence="4 5">
    <name type="scientific">Aspergillus rambellii</name>
    <dbReference type="NCBI Taxonomy" id="308745"/>
    <lineage>
        <taxon>Eukaryota</taxon>
        <taxon>Fungi</taxon>
        <taxon>Dikarya</taxon>
        <taxon>Ascomycota</taxon>
        <taxon>Pezizomycotina</taxon>
        <taxon>Eurotiomycetes</taxon>
        <taxon>Eurotiomycetidae</taxon>
        <taxon>Eurotiales</taxon>
        <taxon>Aspergillaceae</taxon>
        <taxon>Aspergillus</taxon>
        <taxon>Aspergillus subgen. Nidulantes</taxon>
    </lineage>
</organism>
<reference evidence="4 5" key="1">
    <citation type="submission" date="2015-02" db="EMBL/GenBank/DDBJ databases">
        <title>Draft Genome Sequences of Two Closely-Related Aflatoxigenic Aspergillus Species Obtained from the Cote d'Ivoire.</title>
        <authorList>
            <person name="Moore G.G."/>
            <person name="Beltz S.B."/>
            <person name="Mack B.M."/>
        </authorList>
    </citation>
    <scope>NUCLEOTIDE SEQUENCE [LARGE SCALE GENOMIC DNA]</scope>
    <source>
        <strain evidence="4 5">SRRC1468</strain>
    </source>
</reference>
<gene>
    <name evidence="4" type="ORF">ARAM_007412</name>
</gene>
<evidence type="ECO:0000313" key="5">
    <source>
        <dbReference type="Proteomes" id="UP000034291"/>
    </source>
</evidence>
<comment type="similarity">
    <text evidence="3">Belongs to the trans-sulfuration enzymes family.</text>
</comment>
<dbReference type="SUPFAM" id="SSF53383">
    <property type="entry name" value="PLP-dependent transferases"/>
    <property type="match status" value="1"/>
</dbReference>
<evidence type="ECO:0000256" key="3">
    <source>
        <dbReference type="RuleBase" id="RU362118"/>
    </source>
</evidence>
<evidence type="ECO:0000256" key="1">
    <source>
        <dbReference type="ARBA" id="ARBA00001933"/>
    </source>
</evidence>
<name>A0A0F8UZN6_9EURO</name>
<comment type="cofactor">
    <cofactor evidence="1 3">
        <name>pyridoxal 5'-phosphate</name>
        <dbReference type="ChEBI" id="CHEBI:597326"/>
    </cofactor>
</comment>
<dbReference type="Gene3D" id="3.90.1150.10">
    <property type="entry name" value="Aspartate Aminotransferase, domain 1"/>
    <property type="match status" value="1"/>
</dbReference>
<dbReference type="InterPro" id="IPR000277">
    <property type="entry name" value="Cys/Met-Metab_PyrdxlP-dep_enz"/>
</dbReference>
<dbReference type="EMBL" id="JZBS01000857">
    <property type="protein sequence ID" value="KKK24974.1"/>
    <property type="molecule type" value="Genomic_DNA"/>
</dbReference>
<protein>
    <submittedName>
        <fullName evidence="4">Uncharacterized protein</fullName>
    </submittedName>
</protein>
<keyword evidence="2 3" id="KW-0663">Pyridoxal phosphate</keyword>